<dbReference type="GO" id="GO:0008270">
    <property type="term" value="F:zinc ion binding"/>
    <property type="evidence" value="ECO:0007669"/>
    <property type="project" value="UniProtKB-KW"/>
</dbReference>
<evidence type="ECO:0000256" key="19">
    <source>
        <dbReference type="SAM" id="MobiDB-lite"/>
    </source>
</evidence>
<evidence type="ECO:0000256" key="11">
    <source>
        <dbReference type="ARBA" id="ARBA00022833"/>
    </source>
</evidence>
<evidence type="ECO:0000256" key="5">
    <source>
        <dbReference type="ARBA" id="ARBA00022603"/>
    </source>
</evidence>
<reference evidence="24" key="3">
    <citation type="submission" date="2025-08" db="UniProtKB">
        <authorList>
            <consortium name="Ensembl"/>
        </authorList>
    </citation>
    <scope>IDENTIFICATION</scope>
</reference>
<evidence type="ECO:0000256" key="14">
    <source>
        <dbReference type="ARBA" id="ARBA00023125"/>
    </source>
</evidence>
<dbReference type="eggNOG" id="KOG1721">
    <property type="taxonomic scope" value="Eukaryota"/>
</dbReference>
<evidence type="ECO:0000256" key="18">
    <source>
        <dbReference type="PROSITE-ProRule" id="PRU00042"/>
    </source>
</evidence>
<feature type="domain" description="C2H2-type" evidence="20">
    <location>
        <begin position="728"/>
        <end position="755"/>
    </location>
</feature>
<dbReference type="FunFam" id="2.170.270.10:FF:000031">
    <property type="entry name" value="probable histone-lysine N-methyltransferase PRDM7"/>
    <property type="match status" value="1"/>
</dbReference>
<dbReference type="InterPro" id="IPR001909">
    <property type="entry name" value="KRAB"/>
</dbReference>
<evidence type="ECO:0000256" key="4">
    <source>
        <dbReference type="ARBA" id="ARBA00022454"/>
    </source>
</evidence>
<dbReference type="PANTHER" id="PTHR14003:SF19">
    <property type="entry name" value="YY2 TRANSCRIPTION FACTOR"/>
    <property type="match status" value="1"/>
</dbReference>
<dbReference type="GeneTree" id="ENSGT01150000286944"/>
<dbReference type="Proteomes" id="UP000007267">
    <property type="component" value="Unassembled WGS sequence"/>
</dbReference>
<keyword evidence="5" id="KW-0489">Methyltransferase</keyword>
<feature type="domain" description="C2H2-type" evidence="20">
    <location>
        <begin position="588"/>
        <end position="615"/>
    </location>
</feature>
<feature type="domain" description="C2H2-type" evidence="20">
    <location>
        <begin position="560"/>
        <end position="587"/>
    </location>
</feature>
<evidence type="ECO:0000256" key="13">
    <source>
        <dbReference type="ARBA" id="ARBA00023015"/>
    </source>
</evidence>
<feature type="compositionally biased region" description="Basic and acidic residues" evidence="19">
    <location>
        <begin position="455"/>
        <end position="472"/>
    </location>
</feature>
<dbReference type="eggNOG" id="KOG2461">
    <property type="taxonomic scope" value="Eukaryota"/>
</dbReference>
<reference evidence="25" key="1">
    <citation type="submission" date="2011-10" db="EMBL/GenBank/DDBJ databases">
        <authorList>
            <consortium name="Soft-shell Turtle Genome Consortium"/>
        </authorList>
    </citation>
    <scope>NUCLEOTIDE SEQUENCE [LARGE SCALE GENOMIC DNA]</scope>
    <source>
        <strain evidence="25">Daiwa-1</strain>
    </source>
</reference>
<dbReference type="InterPro" id="IPR013087">
    <property type="entry name" value="Znf_C2H2_type"/>
</dbReference>
<dbReference type="Gene3D" id="2.170.270.10">
    <property type="entry name" value="SET domain"/>
    <property type="match status" value="1"/>
</dbReference>
<dbReference type="PROSITE" id="PS50157">
    <property type="entry name" value="ZINC_FINGER_C2H2_2"/>
    <property type="match status" value="16"/>
</dbReference>
<feature type="domain" description="C2H2-type" evidence="20">
    <location>
        <begin position="616"/>
        <end position="643"/>
    </location>
</feature>
<dbReference type="Pfam" id="PF21225">
    <property type="entry name" value="zf-C2H2_5"/>
    <property type="match status" value="1"/>
</dbReference>
<evidence type="ECO:0000259" key="20">
    <source>
        <dbReference type="PROSITE" id="PS50157"/>
    </source>
</evidence>
<reference evidence="24" key="4">
    <citation type="submission" date="2025-09" db="UniProtKB">
        <authorList>
            <consortium name="Ensembl"/>
        </authorList>
    </citation>
    <scope>IDENTIFICATION</scope>
</reference>
<feature type="domain" description="C2H2-type" evidence="20">
    <location>
        <begin position="784"/>
        <end position="811"/>
    </location>
</feature>
<evidence type="ECO:0000256" key="15">
    <source>
        <dbReference type="ARBA" id="ARBA00023163"/>
    </source>
</evidence>
<dbReference type="HOGENOM" id="CLU_002678_32_1_1"/>
<dbReference type="Pfam" id="PF09514">
    <property type="entry name" value="SSXRD"/>
    <property type="match status" value="1"/>
</dbReference>
<dbReference type="PROSITE" id="PS50805">
    <property type="entry name" value="KRAB"/>
    <property type="match status" value="1"/>
</dbReference>
<dbReference type="GO" id="GO:0000785">
    <property type="term" value="C:chromatin"/>
    <property type="evidence" value="ECO:0007669"/>
    <property type="project" value="TreeGrafter"/>
</dbReference>
<dbReference type="PANTHER" id="PTHR14003">
    <property type="entry name" value="TRANSCRIPTIONAL REPRESSOR PROTEIN YY"/>
    <property type="match status" value="1"/>
</dbReference>
<keyword evidence="15" id="KW-0804">Transcription</keyword>
<dbReference type="EMBL" id="AGCU01053331">
    <property type="status" value="NOT_ANNOTATED_CDS"/>
    <property type="molecule type" value="Genomic_DNA"/>
</dbReference>
<evidence type="ECO:0000256" key="6">
    <source>
        <dbReference type="ARBA" id="ARBA00022679"/>
    </source>
</evidence>
<keyword evidence="12" id="KW-0156">Chromatin regulator</keyword>
<feature type="domain" description="C2H2-type" evidence="20">
    <location>
        <begin position="812"/>
        <end position="839"/>
    </location>
</feature>
<dbReference type="FunFam" id="3.30.160.60:FF:002343">
    <property type="entry name" value="Zinc finger protein 33A"/>
    <property type="match status" value="2"/>
</dbReference>
<dbReference type="InterPro" id="IPR036051">
    <property type="entry name" value="KRAB_dom_sf"/>
</dbReference>
<evidence type="ECO:0000256" key="12">
    <source>
        <dbReference type="ARBA" id="ARBA00022853"/>
    </source>
</evidence>
<evidence type="ECO:0000313" key="25">
    <source>
        <dbReference type="Proteomes" id="UP000007267"/>
    </source>
</evidence>
<dbReference type="Gene3D" id="3.30.160.60">
    <property type="entry name" value="Classic Zinc Finger"/>
    <property type="match status" value="16"/>
</dbReference>
<evidence type="ECO:0000256" key="2">
    <source>
        <dbReference type="ARBA" id="ARBA00004286"/>
    </source>
</evidence>
<feature type="domain" description="C2H2-type" evidence="20">
    <location>
        <begin position="479"/>
        <end position="506"/>
    </location>
</feature>
<dbReference type="InterPro" id="IPR046341">
    <property type="entry name" value="SET_dom_sf"/>
</dbReference>
<dbReference type="AlphaFoldDB" id="K7F2W1"/>
<dbReference type="SUPFAM" id="SSF109640">
    <property type="entry name" value="KRAB domain (Kruppel-associated box)"/>
    <property type="match status" value="1"/>
</dbReference>
<feature type="compositionally biased region" description="Polar residues" evidence="19">
    <location>
        <begin position="443"/>
        <end position="454"/>
    </location>
</feature>
<dbReference type="OMA" id="KRTWQRE"/>
<feature type="domain" description="C2H2-type" evidence="20">
    <location>
        <begin position="504"/>
        <end position="531"/>
    </location>
</feature>
<keyword evidence="9" id="KW-0677">Repeat</keyword>
<dbReference type="GO" id="GO:0042800">
    <property type="term" value="F:histone H3K4 methyltransferase activity"/>
    <property type="evidence" value="ECO:0007669"/>
    <property type="project" value="UniProtKB-ARBA"/>
</dbReference>
<evidence type="ECO:0000313" key="24">
    <source>
        <dbReference type="Ensembl" id="ENSPSIP00000002371.1"/>
    </source>
</evidence>
<dbReference type="SUPFAM" id="SSF82199">
    <property type="entry name" value="SET domain"/>
    <property type="match status" value="1"/>
</dbReference>
<evidence type="ECO:0000256" key="8">
    <source>
        <dbReference type="ARBA" id="ARBA00022723"/>
    </source>
</evidence>
<evidence type="ECO:0000256" key="17">
    <source>
        <dbReference type="ARBA" id="ARBA00052988"/>
    </source>
</evidence>
<keyword evidence="13" id="KW-0805">Transcription regulation</keyword>
<accession>K7F2W1</accession>
<keyword evidence="8" id="KW-0479">Metal-binding</keyword>
<keyword evidence="4" id="KW-0158">Chromosome</keyword>
<comment type="catalytic activity">
    <reaction evidence="17">
        <text>N(6)-methyl-L-lysyl-[protein] + S-adenosyl-L-methionine = N(6),N(6)-dimethyl-L-lysyl-[protein] + S-adenosyl-L-homocysteine + H(+)</text>
        <dbReference type="Rhea" id="RHEA:54196"/>
        <dbReference type="Rhea" id="RHEA-COMP:13053"/>
        <dbReference type="Rhea" id="RHEA-COMP:13827"/>
        <dbReference type="ChEBI" id="CHEBI:15378"/>
        <dbReference type="ChEBI" id="CHEBI:57856"/>
        <dbReference type="ChEBI" id="CHEBI:59789"/>
        <dbReference type="ChEBI" id="CHEBI:61929"/>
        <dbReference type="ChEBI" id="CHEBI:61976"/>
    </reaction>
    <physiologicalReaction direction="left-to-right" evidence="17">
        <dbReference type="Rhea" id="RHEA:54197"/>
    </physiologicalReaction>
</comment>
<dbReference type="GO" id="GO:0000981">
    <property type="term" value="F:DNA-binding transcription factor activity, RNA polymerase II-specific"/>
    <property type="evidence" value="ECO:0007669"/>
    <property type="project" value="TreeGrafter"/>
</dbReference>
<evidence type="ECO:0000256" key="9">
    <source>
        <dbReference type="ARBA" id="ARBA00022737"/>
    </source>
</evidence>
<dbReference type="Ensembl" id="ENSPSIT00000002379.1">
    <property type="protein sequence ID" value="ENSPSIP00000002371.1"/>
    <property type="gene ID" value="ENSPSIG00000002344.1"/>
</dbReference>
<dbReference type="InterPro" id="IPR001214">
    <property type="entry name" value="SET_dom"/>
</dbReference>
<dbReference type="FunFam" id="3.30.160.60:FF:000016">
    <property type="entry name" value="zinc finger protein 37 homolog"/>
    <property type="match status" value="1"/>
</dbReference>
<evidence type="ECO:0000256" key="10">
    <source>
        <dbReference type="ARBA" id="ARBA00022771"/>
    </source>
</evidence>
<dbReference type="InterPro" id="IPR019041">
    <property type="entry name" value="SSXRD_motif"/>
</dbReference>
<dbReference type="Pfam" id="PF00096">
    <property type="entry name" value="zf-C2H2"/>
    <property type="match status" value="6"/>
</dbReference>
<dbReference type="InterPro" id="IPR044417">
    <property type="entry name" value="PRDM7_9_PR-SET"/>
</dbReference>
<dbReference type="PROSITE" id="PS50806">
    <property type="entry name" value="KRAB_RELATED"/>
    <property type="match status" value="1"/>
</dbReference>
<dbReference type="SUPFAM" id="SSF57667">
    <property type="entry name" value="beta-beta-alpha zinc fingers"/>
    <property type="match status" value="8"/>
</dbReference>
<feature type="compositionally biased region" description="Polar residues" evidence="19">
    <location>
        <begin position="417"/>
        <end position="430"/>
    </location>
</feature>
<feature type="domain" description="C2H2-type" evidence="20">
    <location>
        <begin position="364"/>
        <end position="387"/>
    </location>
</feature>
<feature type="domain" description="C2H2-type" evidence="20">
    <location>
        <begin position="868"/>
        <end position="891"/>
    </location>
</feature>
<comment type="subcellular location">
    <subcellularLocation>
        <location evidence="2">Chromosome</location>
    </subcellularLocation>
    <subcellularLocation>
        <location evidence="1">Nucleus</location>
    </subcellularLocation>
</comment>
<protein>
    <recommendedName>
        <fullName evidence="26">PR/SET domain 7</fullName>
    </recommendedName>
</protein>
<dbReference type="GO" id="GO:0032259">
    <property type="term" value="P:methylation"/>
    <property type="evidence" value="ECO:0007669"/>
    <property type="project" value="UniProtKB-KW"/>
</dbReference>
<sequence length="891" mass="101334">VKDEFQEVSIYFPKDQWAEMGDWEKTRYRNMKQNYEFMVALGLPTPKPAFMCRGRWPRNPIIYDSESDEDWTPKPLAFPPWRTDTEKLDKKSEVCTRIPATNVADLKTGSGLDSLIVREWSPHPQIRSPAGHSTHTHTVAVSKAQGQNTQVNTYSLRKRERKVYAEINEPQDDDYLFCEACLTFFTDECSVHGPPVFIKDPVVETGQERRAALTLPPGMRIGLSSIPQAGLGVWNEADTLPVGVHFGPYDGRITEEEEAAHNGYSWLITRGRNWYMYIDGKDEANANWMRYVNCARDEEEQNLVAFQYHGKIYYRVCRAIPPHCELLVWYGDEYGKELGIKWGTRWKSAAPPKDTVRGQEPHCHPCPRCRLAFSSKDYLSQHLKHKHLPTGLQTEEDALGGESCPKTGGLAFPWDPPTQQLTPNCSSVSKSARGKKAPLQGQREGSNLPPQQWTDTKREPHTPSDAGEERGGSCRQKWYSCSKCGQNFHRPSHLVKHQHSHMGEKSNQCGKRVSCSSHLATHRHTHTGERPFQCPECGKRFSQSSHLAPHRHTHTGERPFQCPECGKRFSQSSHLAPHRHTHTGERPFQCPECGKRFSCSSTLTKHHRTHTGERPFQCPECGKRFSQSSDLATHRRTHTGERPFQCPECGKRFSCSSPLATHRHTHTGERPFQCPECGKRFSCSSPLATHRHTHTGERPFQCPECGKRFSCSSPLATHRHTHTGERPFQCPECGKRFSCSSPLATHRHTHTGERPFQCPECGKRFSCSSPLATHRHTHTGERPFQCPECGKRFSCSSPLATHRHTHTGERPFQCPECGKRFSCSSPLATHRHTHTGERPFQCPECGKRFSCSSPLATHRHTHTGERPFQCPECGKRFSRSSHLARHRRTHA</sequence>
<feature type="domain" description="KRAB" evidence="22">
    <location>
        <begin position="3"/>
        <end position="73"/>
    </location>
</feature>
<dbReference type="PROSITE" id="PS00028">
    <property type="entry name" value="ZINC_FINGER_C2H2_1"/>
    <property type="match status" value="15"/>
</dbReference>
<dbReference type="FunFam" id="3.30.160.60:FF:000185">
    <property type="entry name" value="zinc finger protein 319"/>
    <property type="match status" value="1"/>
</dbReference>
<dbReference type="InterPro" id="IPR048414">
    <property type="entry name" value="PDRM9-like_Znf-C2H2"/>
</dbReference>
<name>K7F2W1_PELSI</name>
<dbReference type="PROSITE" id="PS50280">
    <property type="entry name" value="SET"/>
    <property type="match status" value="1"/>
</dbReference>
<feature type="domain" description="KRAB-related" evidence="23">
    <location>
        <begin position="1"/>
        <end position="69"/>
    </location>
</feature>
<keyword evidence="14" id="KW-0238">DNA-binding</keyword>
<feature type="domain" description="C2H2-type" evidence="20">
    <location>
        <begin position="840"/>
        <end position="867"/>
    </location>
</feature>
<keyword evidence="10 18" id="KW-0863">Zinc-finger</keyword>
<dbReference type="Pfam" id="PF01352">
    <property type="entry name" value="KRAB"/>
    <property type="match status" value="1"/>
</dbReference>
<feature type="domain" description="C2H2-type" evidence="20">
    <location>
        <begin position="756"/>
        <end position="783"/>
    </location>
</feature>
<feature type="domain" description="C2H2-type" evidence="20">
    <location>
        <begin position="700"/>
        <end position="727"/>
    </location>
</feature>
<evidence type="ECO:0000256" key="16">
    <source>
        <dbReference type="ARBA" id="ARBA00023242"/>
    </source>
</evidence>
<keyword evidence="16" id="KW-0539">Nucleus</keyword>
<dbReference type="Pfam" id="PF21549">
    <property type="entry name" value="PRDM2_PR"/>
    <property type="match status" value="1"/>
</dbReference>
<evidence type="ECO:0000256" key="1">
    <source>
        <dbReference type="ARBA" id="ARBA00004123"/>
    </source>
</evidence>
<dbReference type="CDD" id="cd19193">
    <property type="entry name" value="PR-SET_PRDM7_9"/>
    <property type="match status" value="1"/>
</dbReference>
<comment type="similarity">
    <text evidence="3">Belongs to the krueppel C2H2-type zinc-finger protein family.</text>
</comment>
<keyword evidence="6" id="KW-0808">Transferase</keyword>
<evidence type="ECO:0000256" key="3">
    <source>
        <dbReference type="ARBA" id="ARBA00006991"/>
    </source>
</evidence>
<dbReference type="FunFam" id="3.30.160.60:FF:002716">
    <property type="entry name" value="Zinc finger protein 212"/>
    <property type="match status" value="1"/>
</dbReference>
<organism evidence="24 25">
    <name type="scientific">Pelodiscus sinensis</name>
    <name type="common">Chinese softshell turtle</name>
    <name type="synonym">Trionyx sinensis</name>
    <dbReference type="NCBI Taxonomy" id="13735"/>
    <lineage>
        <taxon>Eukaryota</taxon>
        <taxon>Metazoa</taxon>
        <taxon>Chordata</taxon>
        <taxon>Craniata</taxon>
        <taxon>Vertebrata</taxon>
        <taxon>Euteleostomi</taxon>
        <taxon>Archelosauria</taxon>
        <taxon>Testudinata</taxon>
        <taxon>Testudines</taxon>
        <taxon>Cryptodira</taxon>
        <taxon>Trionychia</taxon>
        <taxon>Trionychidae</taxon>
        <taxon>Pelodiscus</taxon>
    </lineage>
</organism>
<evidence type="ECO:0000259" key="22">
    <source>
        <dbReference type="PROSITE" id="PS50805"/>
    </source>
</evidence>
<keyword evidence="25" id="KW-1185">Reference proteome</keyword>
<dbReference type="InterPro" id="IPR003655">
    <property type="entry name" value="aKRAB"/>
</dbReference>
<keyword evidence="11" id="KW-0862">Zinc</keyword>
<feature type="region of interest" description="Disordered" evidence="19">
    <location>
        <begin position="395"/>
        <end position="473"/>
    </location>
</feature>
<evidence type="ECO:0008006" key="26">
    <source>
        <dbReference type="Google" id="ProtNLM"/>
    </source>
</evidence>
<dbReference type="STRING" id="13735.ENSPSIP00000002371"/>
<feature type="domain" description="C2H2-type" evidence="20">
    <location>
        <begin position="644"/>
        <end position="671"/>
    </location>
</feature>
<evidence type="ECO:0000259" key="21">
    <source>
        <dbReference type="PROSITE" id="PS50280"/>
    </source>
</evidence>
<evidence type="ECO:0000259" key="23">
    <source>
        <dbReference type="PROSITE" id="PS50806"/>
    </source>
</evidence>
<keyword evidence="7" id="KW-0949">S-adenosyl-L-methionine</keyword>
<dbReference type="GO" id="GO:0005667">
    <property type="term" value="C:transcription regulator complex"/>
    <property type="evidence" value="ECO:0007669"/>
    <property type="project" value="TreeGrafter"/>
</dbReference>
<dbReference type="FunFam" id="3.30.160.60:FF:000557">
    <property type="entry name" value="zinc finger and SCAN domain-containing protein 29"/>
    <property type="match status" value="8"/>
</dbReference>
<proteinExistence type="inferred from homology"/>
<feature type="domain" description="C2H2-type" evidence="20">
    <location>
        <begin position="672"/>
        <end position="699"/>
    </location>
</feature>
<feature type="domain" description="SET" evidence="21">
    <location>
        <begin position="217"/>
        <end position="331"/>
    </location>
</feature>
<dbReference type="GO" id="GO:0031519">
    <property type="term" value="C:PcG protein complex"/>
    <property type="evidence" value="ECO:0007669"/>
    <property type="project" value="TreeGrafter"/>
</dbReference>
<dbReference type="SMART" id="SM00355">
    <property type="entry name" value="ZnF_C2H2"/>
    <property type="match status" value="15"/>
</dbReference>
<evidence type="ECO:0000256" key="7">
    <source>
        <dbReference type="ARBA" id="ARBA00022691"/>
    </source>
</evidence>
<feature type="domain" description="C2H2-type" evidence="20">
    <location>
        <begin position="532"/>
        <end position="559"/>
    </location>
</feature>
<dbReference type="GO" id="GO:0000978">
    <property type="term" value="F:RNA polymerase II cis-regulatory region sequence-specific DNA binding"/>
    <property type="evidence" value="ECO:0007669"/>
    <property type="project" value="TreeGrafter"/>
</dbReference>
<reference evidence="25" key="2">
    <citation type="journal article" date="2013" name="Nat. Genet.">
        <title>The draft genomes of soft-shell turtle and green sea turtle yield insights into the development and evolution of the turtle-specific body plan.</title>
        <authorList>
            <person name="Wang Z."/>
            <person name="Pascual-Anaya J."/>
            <person name="Zadissa A."/>
            <person name="Li W."/>
            <person name="Niimura Y."/>
            <person name="Huang Z."/>
            <person name="Li C."/>
            <person name="White S."/>
            <person name="Xiong Z."/>
            <person name="Fang D."/>
            <person name="Wang B."/>
            <person name="Ming Y."/>
            <person name="Chen Y."/>
            <person name="Zheng Y."/>
            <person name="Kuraku S."/>
            <person name="Pignatelli M."/>
            <person name="Herrero J."/>
            <person name="Beal K."/>
            <person name="Nozawa M."/>
            <person name="Li Q."/>
            <person name="Wang J."/>
            <person name="Zhang H."/>
            <person name="Yu L."/>
            <person name="Shigenobu S."/>
            <person name="Wang J."/>
            <person name="Liu J."/>
            <person name="Flicek P."/>
            <person name="Searle S."/>
            <person name="Wang J."/>
            <person name="Kuratani S."/>
            <person name="Yin Y."/>
            <person name="Aken B."/>
            <person name="Zhang G."/>
            <person name="Irie N."/>
        </authorList>
    </citation>
    <scope>NUCLEOTIDE SEQUENCE [LARGE SCALE GENOMIC DNA]</scope>
    <source>
        <strain evidence="25">Daiwa-1</strain>
    </source>
</reference>
<dbReference type="InterPro" id="IPR036236">
    <property type="entry name" value="Znf_C2H2_sf"/>
</dbReference>